<comment type="caution">
    <text evidence="3">The sequence shown here is derived from an EMBL/GenBank/DDBJ whole genome shotgun (WGS) entry which is preliminary data.</text>
</comment>
<dbReference type="InterPro" id="IPR035901">
    <property type="entry name" value="GIY-YIG_endonuc_sf"/>
</dbReference>
<feature type="domain" description="GIY-YIG" evidence="2">
    <location>
        <begin position="3"/>
        <end position="79"/>
    </location>
</feature>
<name>A0A7X0JGE6_9SPHN</name>
<dbReference type="EMBL" id="JACHBT010000017">
    <property type="protein sequence ID" value="MBB6506081.1"/>
    <property type="molecule type" value="Genomic_DNA"/>
</dbReference>
<evidence type="ECO:0000259" key="2">
    <source>
        <dbReference type="PROSITE" id="PS50164"/>
    </source>
</evidence>
<protein>
    <submittedName>
        <fullName evidence="3">Putative endonuclease</fullName>
    </submittedName>
</protein>
<dbReference type="GO" id="GO:0004519">
    <property type="term" value="F:endonuclease activity"/>
    <property type="evidence" value="ECO:0007669"/>
    <property type="project" value="UniProtKB-KW"/>
</dbReference>
<evidence type="ECO:0000256" key="1">
    <source>
        <dbReference type="ARBA" id="ARBA00007435"/>
    </source>
</evidence>
<reference evidence="3 4" key="1">
    <citation type="submission" date="2020-08" db="EMBL/GenBank/DDBJ databases">
        <title>The Agave Microbiome: Exploring the role of microbial communities in plant adaptations to desert environments.</title>
        <authorList>
            <person name="Partida-Martinez L.P."/>
        </authorList>
    </citation>
    <scope>NUCLEOTIDE SEQUENCE [LARGE SCALE GENOMIC DNA]</scope>
    <source>
        <strain evidence="3 4">AS3.13</strain>
    </source>
</reference>
<sequence length="103" mass="11979">MERQPCVYILASRPHGTLYIGVTSNLLARLIQHRDGTFKGFTDRYHVTRLVWYETADTMAAAILREKQLKKWNRNWKLRLIEETNPQWLDLAPSLGLDGTHDG</sequence>
<evidence type="ECO:0000313" key="3">
    <source>
        <dbReference type="EMBL" id="MBB6506081.1"/>
    </source>
</evidence>
<dbReference type="SMART" id="SM00465">
    <property type="entry name" value="GIYc"/>
    <property type="match status" value="1"/>
</dbReference>
<keyword evidence="3" id="KW-0540">Nuclease</keyword>
<dbReference type="PANTHER" id="PTHR34477">
    <property type="entry name" value="UPF0213 PROTEIN YHBQ"/>
    <property type="match status" value="1"/>
</dbReference>
<dbReference type="RefSeq" id="WP_184507323.1">
    <property type="nucleotide sequence ID" value="NZ_JACHBT010000017.1"/>
</dbReference>
<dbReference type="Gene3D" id="3.40.1440.10">
    <property type="entry name" value="GIY-YIG endonuclease"/>
    <property type="match status" value="1"/>
</dbReference>
<dbReference type="PANTHER" id="PTHR34477:SF5">
    <property type="entry name" value="BSL5627 PROTEIN"/>
    <property type="match status" value="1"/>
</dbReference>
<proteinExistence type="inferred from homology"/>
<evidence type="ECO:0000313" key="4">
    <source>
        <dbReference type="Proteomes" id="UP000522313"/>
    </source>
</evidence>
<dbReference type="CDD" id="cd10448">
    <property type="entry name" value="GIY-YIG_unchar_3"/>
    <property type="match status" value="1"/>
</dbReference>
<keyword evidence="3" id="KW-0255">Endonuclease</keyword>
<dbReference type="SUPFAM" id="SSF82771">
    <property type="entry name" value="GIY-YIG endonuclease"/>
    <property type="match status" value="1"/>
</dbReference>
<dbReference type="Proteomes" id="UP000522313">
    <property type="component" value="Unassembled WGS sequence"/>
</dbReference>
<dbReference type="InterPro" id="IPR000305">
    <property type="entry name" value="GIY-YIG_endonuc"/>
</dbReference>
<keyword evidence="3" id="KW-0378">Hydrolase</keyword>
<dbReference type="InterPro" id="IPR050190">
    <property type="entry name" value="UPF0213_domain"/>
</dbReference>
<reference evidence="3 4" key="2">
    <citation type="submission" date="2020-08" db="EMBL/GenBank/DDBJ databases">
        <authorList>
            <person name="Partida-Martinez L."/>
            <person name="Huntemann M."/>
            <person name="Clum A."/>
            <person name="Wang J."/>
            <person name="Palaniappan K."/>
            <person name="Ritter S."/>
            <person name="Chen I.-M."/>
            <person name="Stamatis D."/>
            <person name="Reddy T."/>
            <person name="O'Malley R."/>
            <person name="Daum C."/>
            <person name="Shapiro N."/>
            <person name="Ivanova N."/>
            <person name="Kyrpides N."/>
            <person name="Woyke T."/>
        </authorList>
    </citation>
    <scope>NUCLEOTIDE SEQUENCE [LARGE SCALE GENOMIC DNA]</scope>
    <source>
        <strain evidence="3 4">AS3.13</strain>
    </source>
</reference>
<dbReference type="PROSITE" id="PS50164">
    <property type="entry name" value="GIY_YIG"/>
    <property type="match status" value="1"/>
</dbReference>
<organism evidence="3 4">
    <name type="scientific">Sphingomonas endophytica</name>
    <dbReference type="NCBI Taxonomy" id="869719"/>
    <lineage>
        <taxon>Bacteria</taxon>
        <taxon>Pseudomonadati</taxon>
        <taxon>Pseudomonadota</taxon>
        <taxon>Alphaproteobacteria</taxon>
        <taxon>Sphingomonadales</taxon>
        <taxon>Sphingomonadaceae</taxon>
        <taxon>Sphingomonas</taxon>
    </lineage>
</organism>
<gene>
    <name evidence="3" type="ORF">F4693_003078</name>
</gene>
<accession>A0A7X0JGE6</accession>
<comment type="similarity">
    <text evidence="1">Belongs to the UPF0213 family.</text>
</comment>
<dbReference type="AlphaFoldDB" id="A0A7X0JGE6"/>
<dbReference type="Pfam" id="PF01541">
    <property type="entry name" value="GIY-YIG"/>
    <property type="match status" value="1"/>
</dbReference>